<dbReference type="GO" id="GO:0005524">
    <property type="term" value="F:ATP binding"/>
    <property type="evidence" value="ECO:0007669"/>
    <property type="project" value="UniProtKB-KW"/>
</dbReference>
<organism evidence="11 12">
    <name type="scientific">Branchiibius hedensis</name>
    <dbReference type="NCBI Taxonomy" id="672460"/>
    <lineage>
        <taxon>Bacteria</taxon>
        <taxon>Bacillati</taxon>
        <taxon>Actinomycetota</taxon>
        <taxon>Actinomycetes</taxon>
        <taxon>Micrococcales</taxon>
        <taxon>Dermacoccaceae</taxon>
        <taxon>Branchiibius</taxon>
    </lineage>
</organism>
<dbReference type="AlphaFoldDB" id="A0A2Y9C2G9"/>
<evidence type="ECO:0000256" key="6">
    <source>
        <dbReference type="ARBA" id="ARBA00022777"/>
    </source>
</evidence>
<dbReference type="SMART" id="SM00387">
    <property type="entry name" value="HATPase_c"/>
    <property type="match status" value="1"/>
</dbReference>
<evidence type="ECO:0000313" key="12">
    <source>
        <dbReference type="Proteomes" id="UP000250028"/>
    </source>
</evidence>
<dbReference type="PANTHER" id="PTHR24421">
    <property type="entry name" value="NITRATE/NITRITE SENSOR PROTEIN NARX-RELATED"/>
    <property type="match status" value="1"/>
</dbReference>
<evidence type="ECO:0000256" key="2">
    <source>
        <dbReference type="ARBA" id="ARBA00012438"/>
    </source>
</evidence>
<dbReference type="Gene3D" id="3.30.565.10">
    <property type="entry name" value="Histidine kinase-like ATPase, C-terminal domain"/>
    <property type="match status" value="1"/>
</dbReference>
<dbReference type="InterPro" id="IPR036890">
    <property type="entry name" value="HATPase_C_sf"/>
</dbReference>
<keyword evidence="3" id="KW-0597">Phosphoprotein</keyword>
<evidence type="ECO:0000256" key="7">
    <source>
        <dbReference type="ARBA" id="ARBA00022840"/>
    </source>
</evidence>
<reference evidence="12" key="1">
    <citation type="submission" date="2016-10" db="EMBL/GenBank/DDBJ databases">
        <authorList>
            <person name="Varghese N."/>
            <person name="Submissions S."/>
        </authorList>
    </citation>
    <scope>NUCLEOTIDE SEQUENCE [LARGE SCALE GENOMIC DNA]</scope>
    <source>
        <strain evidence="12">DSM 22951</strain>
    </source>
</reference>
<protein>
    <recommendedName>
        <fullName evidence="2">histidine kinase</fullName>
        <ecNumber evidence="2">2.7.13.3</ecNumber>
    </recommendedName>
</protein>
<evidence type="ECO:0000313" key="11">
    <source>
        <dbReference type="EMBL" id="SSA36063.1"/>
    </source>
</evidence>
<dbReference type="CDD" id="cd16917">
    <property type="entry name" value="HATPase_UhpB-NarQ-NarX-like"/>
    <property type="match status" value="1"/>
</dbReference>
<evidence type="ECO:0000259" key="10">
    <source>
        <dbReference type="SMART" id="SM00387"/>
    </source>
</evidence>
<feature type="transmembrane region" description="Helical" evidence="9">
    <location>
        <begin position="103"/>
        <end position="121"/>
    </location>
</feature>
<comment type="catalytic activity">
    <reaction evidence="1">
        <text>ATP + protein L-histidine = ADP + protein N-phospho-L-histidine.</text>
        <dbReference type="EC" id="2.7.13.3"/>
    </reaction>
</comment>
<dbReference type="InterPro" id="IPR050482">
    <property type="entry name" value="Sensor_HK_TwoCompSys"/>
</dbReference>
<evidence type="ECO:0000256" key="4">
    <source>
        <dbReference type="ARBA" id="ARBA00022679"/>
    </source>
</evidence>
<feature type="transmembrane region" description="Helical" evidence="9">
    <location>
        <begin position="79"/>
        <end position="97"/>
    </location>
</feature>
<keyword evidence="9" id="KW-0812">Transmembrane</keyword>
<evidence type="ECO:0000256" key="9">
    <source>
        <dbReference type="SAM" id="Phobius"/>
    </source>
</evidence>
<dbReference type="Proteomes" id="UP000250028">
    <property type="component" value="Unassembled WGS sequence"/>
</dbReference>
<proteinExistence type="predicted"/>
<feature type="domain" description="Histidine kinase/HSP90-like ATPase" evidence="10">
    <location>
        <begin position="329"/>
        <end position="424"/>
    </location>
</feature>
<dbReference type="OrthoDB" id="227596at2"/>
<gene>
    <name evidence="11" type="ORF">SAMN04489750_3443</name>
</gene>
<accession>A0A2Y9C2G9</accession>
<dbReference type="EC" id="2.7.13.3" evidence="2"/>
<dbReference type="Pfam" id="PF02518">
    <property type="entry name" value="HATPase_c"/>
    <property type="match status" value="1"/>
</dbReference>
<evidence type="ECO:0000256" key="3">
    <source>
        <dbReference type="ARBA" id="ARBA00022553"/>
    </source>
</evidence>
<keyword evidence="9" id="KW-1133">Transmembrane helix</keyword>
<dbReference type="Pfam" id="PF07730">
    <property type="entry name" value="HisKA_3"/>
    <property type="match status" value="1"/>
</dbReference>
<dbReference type="GO" id="GO:0016020">
    <property type="term" value="C:membrane"/>
    <property type="evidence" value="ECO:0007669"/>
    <property type="project" value="InterPro"/>
</dbReference>
<feature type="transmembrane region" description="Helical" evidence="9">
    <location>
        <begin position="53"/>
        <end position="72"/>
    </location>
</feature>
<keyword evidence="8" id="KW-0902">Two-component regulatory system</keyword>
<feature type="transmembrane region" description="Helical" evidence="9">
    <location>
        <begin position="22"/>
        <end position="41"/>
    </location>
</feature>
<evidence type="ECO:0000256" key="5">
    <source>
        <dbReference type="ARBA" id="ARBA00022741"/>
    </source>
</evidence>
<sequence length="424" mass="44367">MATVGAFFGVGDPWKRPLPASWWRRDIAIAVAFVLVGALGLELERSLGSLSEVTAPVVVQHVPLILAGVLIVWRRRFPIATVLAITVLWIATGILLPPLAVSVVLQFLYLAGFYAAVAWGAPRGRTVAVVALCVAALMVWVTIDLVHRTTASGPSPGPFPYPAALAAYIYLINAIYFGGAILGGALDWRNARQRAALAEQAGLIEQQAAQLRDRSVVDERVRIARELHDVVAHHVALMGVQAAAARRVLTVDPPAAAGALETVESSARSAVTEMRSLVGTLRGDDADSRTPAPTLADVPALVAQFDTLGLGTTYVLVDGDGLAERVPTAAGFGVYRVVQEALSNVRAHSSAATASVTVRVVRAGEGGYVEAEVLDAGSPVPGTSGTGLGLQGIRERVAALGGEAEIGPRATGGFRVRARIPFLL</sequence>
<dbReference type="EMBL" id="UESZ01000001">
    <property type="protein sequence ID" value="SSA36063.1"/>
    <property type="molecule type" value="Genomic_DNA"/>
</dbReference>
<dbReference type="InterPro" id="IPR003594">
    <property type="entry name" value="HATPase_dom"/>
</dbReference>
<keyword evidence="6 11" id="KW-0418">Kinase</keyword>
<name>A0A2Y9C2G9_9MICO</name>
<keyword evidence="5" id="KW-0547">Nucleotide-binding</keyword>
<feature type="transmembrane region" description="Helical" evidence="9">
    <location>
        <begin position="167"/>
        <end position="186"/>
    </location>
</feature>
<evidence type="ECO:0000256" key="8">
    <source>
        <dbReference type="ARBA" id="ARBA00023012"/>
    </source>
</evidence>
<dbReference type="InterPro" id="IPR011712">
    <property type="entry name" value="Sig_transdc_His_kin_sub3_dim/P"/>
</dbReference>
<dbReference type="SUPFAM" id="SSF55874">
    <property type="entry name" value="ATPase domain of HSP90 chaperone/DNA topoisomerase II/histidine kinase"/>
    <property type="match status" value="1"/>
</dbReference>
<keyword evidence="12" id="KW-1185">Reference proteome</keyword>
<dbReference type="PANTHER" id="PTHR24421:SF10">
    <property type="entry name" value="NITRATE_NITRITE SENSOR PROTEIN NARQ"/>
    <property type="match status" value="1"/>
</dbReference>
<dbReference type="Gene3D" id="1.20.5.1930">
    <property type="match status" value="1"/>
</dbReference>
<dbReference type="GO" id="GO:0046983">
    <property type="term" value="F:protein dimerization activity"/>
    <property type="evidence" value="ECO:0007669"/>
    <property type="project" value="InterPro"/>
</dbReference>
<keyword evidence="9" id="KW-0472">Membrane</keyword>
<evidence type="ECO:0000256" key="1">
    <source>
        <dbReference type="ARBA" id="ARBA00000085"/>
    </source>
</evidence>
<feature type="transmembrane region" description="Helical" evidence="9">
    <location>
        <begin position="128"/>
        <end position="147"/>
    </location>
</feature>
<dbReference type="GO" id="GO:0000155">
    <property type="term" value="F:phosphorelay sensor kinase activity"/>
    <property type="evidence" value="ECO:0007669"/>
    <property type="project" value="InterPro"/>
</dbReference>
<keyword evidence="7" id="KW-0067">ATP-binding</keyword>
<dbReference type="RefSeq" id="WP_109687761.1">
    <property type="nucleotide sequence ID" value="NZ_QGDN01000001.1"/>
</dbReference>
<keyword evidence="4" id="KW-0808">Transferase</keyword>